<reference evidence="4" key="1">
    <citation type="submission" date="2011-07" db="EMBL/GenBank/DDBJ databases">
        <title>Divergent evolution of antigenic variation in African trypanosomes.</title>
        <authorList>
            <person name="Jackson A.P."/>
            <person name="Berry A."/>
            <person name="Allison H.C."/>
            <person name="Burton P."/>
            <person name="Anderson J."/>
            <person name="Aslett M."/>
            <person name="Brown R."/>
            <person name="Corton N."/>
            <person name="Harris D."/>
            <person name="Hauser H."/>
            <person name="Gamble J."/>
            <person name="Gilderthorp R."/>
            <person name="McQuillan J."/>
            <person name="Quail M.A."/>
            <person name="Sanders M."/>
            <person name="Van Tonder A."/>
            <person name="Ginger M.L."/>
            <person name="Donelson J.E."/>
            <person name="Field M.C."/>
            <person name="Barry J.D."/>
            <person name="Berriman M."/>
            <person name="Hertz-Fowler C."/>
        </authorList>
    </citation>
    <scope>NUCLEOTIDE SEQUENCE [LARGE SCALE GENOMIC DNA]</scope>
    <source>
        <strain evidence="4">IL3000</strain>
    </source>
</reference>
<dbReference type="EMBL" id="CAEQ01000889">
    <property type="protein sequence ID" value="CCD12812.1"/>
    <property type="molecule type" value="Genomic_DNA"/>
</dbReference>
<sequence>MATATRLVLCLSLYSLVYCVHRGAMGHHLFSYYYFSVNGQVFIPHYDVLSLASFFDLFNLLSSPSLRSVLSSFLCLVDTFTFFFQASTSFSFFKMCGKHLCVCMRICSL</sequence>
<evidence type="ECO:0000256" key="1">
    <source>
        <dbReference type="SAM" id="Phobius"/>
    </source>
</evidence>
<dbReference type="AlphaFoldDB" id="F9W6K5"/>
<keyword evidence="4" id="KW-1185">Reference proteome</keyword>
<keyword evidence="2" id="KW-0732">Signal</keyword>
<feature type="transmembrane region" description="Helical" evidence="1">
    <location>
        <begin position="73"/>
        <end position="93"/>
    </location>
</feature>
<gene>
    <name evidence="3" type="ORF">TCIL3000_0_36600</name>
</gene>
<evidence type="ECO:0000256" key="2">
    <source>
        <dbReference type="SAM" id="SignalP"/>
    </source>
</evidence>
<evidence type="ECO:0000313" key="4">
    <source>
        <dbReference type="Proteomes" id="UP000000702"/>
    </source>
</evidence>
<evidence type="ECO:0000313" key="3">
    <source>
        <dbReference type="EMBL" id="CCD12812.1"/>
    </source>
</evidence>
<accession>F9W6K5</accession>
<feature type="chain" id="PRO_5003394581" description="Secreted protein" evidence="2">
    <location>
        <begin position="20"/>
        <end position="109"/>
    </location>
</feature>
<reference evidence="3 4" key="2">
    <citation type="journal article" date="2012" name="Proc. Natl. Acad. Sci. U.S.A.">
        <title>Antigenic diversity is generated by distinct evolutionary mechanisms in African trypanosome species.</title>
        <authorList>
            <person name="Jackson A.P."/>
            <person name="Berry A."/>
            <person name="Aslett M."/>
            <person name="Allison H.C."/>
            <person name="Burton P."/>
            <person name="Vavrova-Anderson J."/>
            <person name="Brown R."/>
            <person name="Browne H."/>
            <person name="Corton N."/>
            <person name="Hauser H."/>
            <person name="Gamble J."/>
            <person name="Gilderthorp R."/>
            <person name="Marcello L."/>
            <person name="McQuillan J."/>
            <person name="Otto T.D."/>
            <person name="Quail M.A."/>
            <person name="Sanders M.J."/>
            <person name="van Tonder A."/>
            <person name="Ginger M.L."/>
            <person name="Field M.C."/>
            <person name="Barry J.D."/>
            <person name="Hertz-Fowler C."/>
            <person name="Berriman M."/>
        </authorList>
    </citation>
    <scope>NUCLEOTIDE SEQUENCE [LARGE SCALE GENOMIC DNA]</scope>
    <source>
        <strain evidence="3 4">IL3000</strain>
    </source>
</reference>
<name>F9W6K5_TRYCI</name>
<protein>
    <recommendedName>
        <fullName evidence="5">Secreted protein</fullName>
    </recommendedName>
</protein>
<proteinExistence type="predicted"/>
<organism evidence="3 4">
    <name type="scientific">Trypanosoma congolense (strain IL3000)</name>
    <dbReference type="NCBI Taxonomy" id="1068625"/>
    <lineage>
        <taxon>Eukaryota</taxon>
        <taxon>Discoba</taxon>
        <taxon>Euglenozoa</taxon>
        <taxon>Kinetoplastea</taxon>
        <taxon>Metakinetoplastina</taxon>
        <taxon>Trypanosomatida</taxon>
        <taxon>Trypanosomatidae</taxon>
        <taxon>Trypanosoma</taxon>
        <taxon>Nannomonas</taxon>
    </lineage>
</organism>
<comment type="caution">
    <text evidence="3">The sequence shown here is derived from an EMBL/GenBank/DDBJ whole genome shotgun (WGS) entry which is preliminary data.</text>
</comment>
<feature type="signal peptide" evidence="2">
    <location>
        <begin position="1"/>
        <end position="19"/>
    </location>
</feature>
<feature type="transmembrane region" description="Helical" evidence="1">
    <location>
        <begin position="43"/>
        <end position="61"/>
    </location>
</feature>
<keyword evidence="1" id="KW-0812">Transmembrane</keyword>
<keyword evidence="1" id="KW-1133">Transmembrane helix</keyword>
<evidence type="ECO:0008006" key="5">
    <source>
        <dbReference type="Google" id="ProtNLM"/>
    </source>
</evidence>
<dbReference type="Proteomes" id="UP000000702">
    <property type="component" value="Unassembled WGS sequence"/>
</dbReference>
<keyword evidence="1" id="KW-0472">Membrane</keyword>